<dbReference type="CDD" id="cd04301">
    <property type="entry name" value="NAT_SF"/>
    <property type="match status" value="1"/>
</dbReference>
<evidence type="ECO:0000313" key="5">
    <source>
        <dbReference type="Proteomes" id="UP000184268"/>
    </source>
</evidence>
<dbReference type="STRING" id="299255.SAMN02745129_1564"/>
<keyword evidence="4" id="KW-0689">Ribosomal protein</keyword>
<dbReference type="InterPro" id="IPR000182">
    <property type="entry name" value="GNAT_dom"/>
</dbReference>
<reference evidence="4 5" key="1">
    <citation type="submission" date="2016-11" db="EMBL/GenBank/DDBJ databases">
        <authorList>
            <person name="Jaros S."/>
            <person name="Januszkiewicz K."/>
            <person name="Wedrychowicz H."/>
        </authorList>
    </citation>
    <scope>NUCLEOTIDE SEQUENCE [LARGE SCALE GENOMIC DNA]</scope>
    <source>
        <strain evidence="4 5">DSM 16917</strain>
    </source>
</reference>
<accession>A0A1M5RBY8</accession>
<proteinExistence type="predicted"/>
<dbReference type="GO" id="GO:0016747">
    <property type="term" value="F:acyltransferase activity, transferring groups other than amino-acyl groups"/>
    <property type="evidence" value="ECO:0007669"/>
    <property type="project" value="InterPro"/>
</dbReference>
<feature type="domain" description="N-acetyltransferase" evidence="3">
    <location>
        <begin position="1"/>
        <end position="156"/>
    </location>
</feature>
<sequence>MKIRKASKADIDALFALNTQINDLHHERAPNVFAESSDAGRDFLLNALDDTERLFLVATLSDKVVGFLTANVSQNDTIPFFVTVPICRVGTIVIDQAHQSSGIGQALMQACREWAESAGAAEMRLEVMEFNAKAQAFYTKLGFTTQSRTLSQTLNG</sequence>
<dbReference type="GO" id="GO:0005840">
    <property type="term" value="C:ribosome"/>
    <property type="evidence" value="ECO:0007669"/>
    <property type="project" value="UniProtKB-KW"/>
</dbReference>
<evidence type="ECO:0000313" key="4">
    <source>
        <dbReference type="EMBL" id="SHH23825.1"/>
    </source>
</evidence>
<dbReference type="InterPro" id="IPR016181">
    <property type="entry name" value="Acyl_CoA_acyltransferase"/>
</dbReference>
<dbReference type="InterPro" id="IPR050832">
    <property type="entry name" value="Bact_Acetyltransf"/>
</dbReference>
<evidence type="ECO:0000256" key="2">
    <source>
        <dbReference type="ARBA" id="ARBA00023315"/>
    </source>
</evidence>
<organism evidence="4 5">
    <name type="scientific">Ferrimonas marina</name>
    <dbReference type="NCBI Taxonomy" id="299255"/>
    <lineage>
        <taxon>Bacteria</taxon>
        <taxon>Pseudomonadati</taxon>
        <taxon>Pseudomonadota</taxon>
        <taxon>Gammaproteobacteria</taxon>
        <taxon>Alteromonadales</taxon>
        <taxon>Ferrimonadaceae</taxon>
        <taxon>Ferrimonas</taxon>
    </lineage>
</organism>
<dbReference type="PROSITE" id="PS51186">
    <property type="entry name" value="GNAT"/>
    <property type="match status" value="1"/>
</dbReference>
<keyword evidence="5" id="KW-1185">Reference proteome</keyword>
<dbReference type="RefSeq" id="WP_067657533.1">
    <property type="nucleotide sequence ID" value="NZ_FQXG01000002.1"/>
</dbReference>
<dbReference type="Proteomes" id="UP000184268">
    <property type="component" value="Unassembled WGS sequence"/>
</dbReference>
<dbReference type="PANTHER" id="PTHR43877:SF2">
    <property type="entry name" value="AMINOALKYLPHOSPHONATE N-ACETYLTRANSFERASE-RELATED"/>
    <property type="match status" value="1"/>
</dbReference>
<keyword evidence="1" id="KW-0808">Transferase</keyword>
<dbReference type="OrthoDB" id="5292888at2"/>
<dbReference type="AlphaFoldDB" id="A0A1M5RBY8"/>
<dbReference type="Pfam" id="PF00583">
    <property type="entry name" value="Acetyltransf_1"/>
    <property type="match status" value="1"/>
</dbReference>
<gene>
    <name evidence="4" type="ORF">SAMN02745129_1564</name>
</gene>
<dbReference type="PANTHER" id="PTHR43877">
    <property type="entry name" value="AMINOALKYLPHOSPHONATE N-ACETYLTRANSFERASE-RELATED-RELATED"/>
    <property type="match status" value="1"/>
</dbReference>
<dbReference type="EMBL" id="FQXG01000002">
    <property type="protein sequence ID" value="SHH23825.1"/>
    <property type="molecule type" value="Genomic_DNA"/>
</dbReference>
<evidence type="ECO:0000259" key="3">
    <source>
        <dbReference type="PROSITE" id="PS51186"/>
    </source>
</evidence>
<name>A0A1M5RBY8_9GAMM</name>
<evidence type="ECO:0000256" key="1">
    <source>
        <dbReference type="ARBA" id="ARBA00022679"/>
    </source>
</evidence>
<keyword evidence="4" id="KW-0687">Ribonucleoprotein</keyword>
<dbReference type="Gene3D" id="3.40.630.30">
    <property type="match status" value="1"/>
</dbReference>
<protein>
    <submittedName>
        <fullName evidence="4">Ribosomal protein S18 acetylase RimI</fullName>
    </submittedName>
</protein>
<keyword evidence="2" id="KW-0012">Acyltransferase</keyword>
<dbReference type="SUPFAM" id="SSF55729">
    <property type="entry name" value="Acyl-CoA N-acyltransferases (Nat)"/>
    <property type="match status" value="1"/>
</dbReference>